<dbReference type="Pfam" id="PF14903">
    <property type="entry name" value="WG_beta_rep"/>
    <property type="match status" value="2"/>
</dbReference>
<dbReference type="RefSeq" id="WP_338237211.1">
    <property type="nucleotide sequence ID" value="NZ_BQKE01000001.1"/>
</dbReference>
<gene>
    <name evidence="2" type="ORF">PEDI_22950</name>
</gene>
<name>A0AAN4VZD5_9BACT</name>
<proteinExistence type="predicted"/>
<sequence length="876" mass="100931">MNKRMAAVAALMIFWQGVMADNVKKVYKAIEKKEYEKAEAWLKDDMQLDSLAPAVNLAYSELYLQLEYEKYNIDSAHQRILAAQRGYHNIDDERVLDRLERASVNQAVLDQQERRIDSLAFDLTQKMAALDRYNYFIAQYPEAPQHAQAISERNQMAFDQAVEKGTFLSYFQFMQRYPDADQYEAAQEKYDALLFEAKTKNGKLKSFMSFLEEYPDSPFRGQAEIQIFDFIASDNSEKPLLWFLQEYSQTSAAAPIAMGYLYYWYKEQGNLDNFFERFAHVSKIDSLQHFSNISEGSWVPFYEDGEFIFIDQNGEEAMPNRFDQVARDYKCDPVAEDVLLVIEDQQPKLLARDGHLVFQGKINEAYDLGYGVMEIINEGLHGLVHKTGKVLAAPQYEEIRRLSPSFFAVRKKKYWGVVSATGRLALKPEYDEIEQEGDFYIFRKGKKYGITNKQQLVKGADNSSVPLFFNYDDYEVVGQDHVIAMVGNQESLFNNKMEEIIPLGNHVINSAGPNWVSRTSDYLMFDPLGKMKYEIAFDAIAYNDKWWAAEKDGWSFQHWEADHLPQFDFDSVAFLGKEFAYVKSEDSTTVYFSSGNYKNLDKDYKCRIVKSGFGKDAVEYLALIEGKNWKVLLDGKGEEVIKGSFKEIVPLDTSMFVVEANGRKGLMSRGSKQELKMLYQGIADFHDGYVSLLLNGKFGIYNPYNALYIRPQFTTKLNPINDQMLIADKAGKLGMVDEKGKTLVNFQYDRIENWNDSLVLARKEKQWEILAVENKEVVFDEIERYLPVNPQEKGGDLIVVVNGKEGLFSLEKGVKIKPTLDRLINVGTPAKPLYKGEKYIAEADLYLWVYYDAEGNRLRQQTFNAEEFENVDCMEL</sequence>
<feature type="signal peptide" evidence="1">
    <location>
        <begin position="1"/>
        <end position="20"/>
    </location>
</feature>
<protein>
    <recommendedName>
        <fullName evidence="4">WG repeat-containing protein</fullName>
    </recommendedName>
</protein>
<dbReference type="PANTHER" id="PTHR37841">
    <property type="entry name" value="GLR2918 PROTEIN"/>
    <property type="match status" value="1"/>
</dbReference>
<reference evidence="2 3" key="1">
    <citation type="submission" date="2021-12" db="EMBL/GenBank/DDBJ databases">
        <title>Genome sequencing of bacteria with rrn-lacking chromosome and rrn-plasmid.</title>
        <authorList>
            <person name="Anda M."/>
            <person name="Iwasaki W."/>
        </authorList>
    </citation>
    <scope>NUCLEOTIDE SEQUENCE [LARGE SCALE GENOMIC DNA]</scope>
    <source>
        <strain evidence="2 3">NBRC 15940</strain>
    </source>
</reference>
<keyword evidence="1" id="KW-0732">Signal</keyword>
<feature type="chain" id="PRO_5042931223" description="WG repeat-containing protein" evidence="1">
    <location>
        <begin position="21"/>
        <end position="876"/>
    </location>
</feature>
<dbReference type="EMBL" id="BQKE01000001">
    <property type="protein sequence ID" value="GJM61743.1"/>
    <property type="molecule type" value="Genomic_DNA"/>
</dbReference>
<evidence type="ECO:0000313" key="3">
    <source>
        <dbReference type="Proteomes" id="UP001310022"/>
    </source>
</evidence>
<keyword evidence="3" id="KW-1185">Reference proteome</keyword>
<dbReference type="Proteomes" id="UP001310022">
    <property type="component" value="Unassembled WGS sequence"/>
</dbReference>
<evidence type="ECO:0008006" key="4">
    <source>
        <dbReference type="Google" id="ProtNLM"/>
    </source>
</evidence>
<evidence type="ECO:0000256" key="1">
    <source>
        <dbReference type="SAM" id="SignalP"/>
    </source>
</evidence>
<organism evidence="2 3">
    <name type="scientific">Persicobacter diffluens</name>
    <dbReference type="NCBI Taxonomy" id="981"/>
    <lineage>
        <taxon>Bacteria</taxon>
        <taxon>Pseudomonadati</taxon>
        <taxon>Bacteroidota</taxon>
        <taxon>Cytophagia</taxon>
        <taxon>Cytophagales</taxon>
        <taxon>Persicobacteraceae</taxon>
        <taxon>Persicobacter</taxon>
    </lineage>
</organism>
<dbReference type="PANTHER" id="PTHR37841:SF1">
    <property type="entry name" value="DUF3298 DOMAIN-CONTAINING PROTEIN"/>
    <property type="match status" value="1"/>
</dbReference>
<comment type="caution">
    <text evidence="2">The sequence shown here is derived from an EMBL/GenBank/DDBJ whole genome shotgun (WGS) entry which is preliminary data.</text>
</comment>
<dbReference type="InterPro" id="IPR032774">
    <property type="entry name" value="WG_beta_rep"/>
</dbReference>
<evidence type="ECO:0000313" key="2">
    <source>
        <dbReference type="EMBL" id="GJM61743.1"/>
    </source>
</evidence>
<dbReference type="AlphaFoldDB" id="A0AAN4VZD5"/>
<accession>A0AAN4VZD5</accession>